<evidence type="ECO:0000256" key="1">
    <source>
        <dbReference type="SAM" id="Phobius"/>
    </source>
</evidence>
<accession>A0ABN0J3X2</accession>
<organism evidence="2 3">
    <name type="scientific">Leptospira noguchii str. 2007001578</name>
    <dbReference type="NCBI Taxonomy" id="1049974"/>
    <lineage>
        <taxon>Bacteria</taxon>
        <taxon>Pseudomonadati</taxon>
        <taxon>Spirochaetota</taxon>
        <taxon>Spirochaetia</taxon>
        <taxon>Leptospirales</taxon>
        <taxon>Leptospiraceae</taxon>
        <taxon>Leptospira</taxon>
    </lineage>
</organism>
<evidence type="ECO:0000313" key="3">
    <source>
        <dbReference type="Proteomes" id="UP000012099"/>
    </source>
</evidence>
<keyword evidence="3" id="KW-1185">Reference proteome</keyword>
<gene>
    <name evidence="2" type="ORF">LEP1GSC035_0220</name>
</gene>
<keyword evidence="1" id="KW-0472">Membrane</keyword>
<dbReference type="EMBL" id="AHMH02000048">
    <property type="protein sequence ID" value="EMN01677.1"/>
    <property type="molecule type" value="Genomic_DNA"/>
</dbReference>
<dbReference type="Proteomes" id="UP000012099">
    <property type="component" value="Unassembled WGS sequence"/>
</dbReference>
<name>A0ABN0J3X2_9LEPT</name>
<evidence type="ECO:0000313" key="2">
    <source>
        <dbReference type="EMBL" id="EMN01677.1"/>
    </source>
</evidence>
<feature type="transmembrane region" description="Helical" evidence="1">
    <location>
        <begin position="26"/>
        <end position="48"/>
    </location>
</feature>
<sequence length="55" mass="7008">MVDKLQEVDFLDRKNFLIIQLKKTRFLVLFVFRKCFWLRFFLFLFWGLEKSFWLP</sequence>
<reference evidence="2 3" key="1">
    <citation type="submission" date="2013-01" db="EMBL/GenBank/DDBJ databases">
        <authorList>
            <person name="Harkins D.M."/>
            <person name="Durkin A.S."/>
            <person name="Brinkac L.M."/>
            <person name="Haft D.H."/>
            <person name="Selengut J.D."/>
            <person name="Sanka R."/>
            <person name="DePew J."/>
            <person name="Purushe J."/>
            <person name="Whelen A.C."/>
            <person name="Vinetz J.M."/>
            <person name="Sutton G.G."/>
            <person name="Nierman W.C."/>
            <person name="Fouts D.E."/>
        </authorList>
    </citation>
    <scope>NUCLEOTIDE SEQUENCE [LARGE SCALE GENOMIC DNA]</scope>
    <source>
        <strain evidence="2 3">2007001578</strain>
    </source>
</reference>
<comment type="caution">
    <text evidence="2">The sequence shown here is derived from an EMBL/GenBank/DDBJ whole genome shotgun (WGS) entry which is preliminary data.</text>
</comment>
<keyword evidence="1" id="KW-1133">Transmembrane helix</keyword>
<keyword evidence="1" id="KW-0812">Transmembrane</keyword>
<protein>
    <submittedName>
        <fullName evidence="2">Uncharacterized protein</fullName>
    </submittedName>
</protein>
<proteinExistence type="predicted"/>